<keyword evidence="2" id="KW-1185">Reference proteome</keyword>
<reference evidence="1 2" key="1">
    <citation type="submission" date="2014-04" db="EMBL/GenBank/DDBJ databases">
        <authorList>
            <consortium name="DOE Joint Genome Institute"/>
            <person name="Kuo A."/>
            <person name="Gay G."/>
            <person name="Dore J."/>
            <person name="Kohler A."/>
            <person name="Nagy L.G."/>
            <person name="Floudas D."/>
            <person name="Copeland A."/>
            <person name="Barry K.W."/>
            <person name="Cichocki N."/>
            <person name="Veneault-Fourrey C."/>
            <person name="LaButti K."/>
            <person name="Lindquist E.A."/>
            <person name="Lipzen A."/>
            <person name="Lundell T."/>
            <person name="Morin E."/>
            <person name="Murat C."/>
            <person name="Sun H."/>
            <person name="Tunlid A."/>
            <person name="Henrissat B."/>
            <person name="Grigoriev I.V."/>
            <person name="Hibbett D.S."/>
            <person name="Martin F."/>
            <person name="Nordberg H.P."/>
            <person name="Cantor M.N."/>
            <person name="Hua S.X."/>
        </authorList>
    </citation>
    <scope>NUCLEOTIDE SEQUENCE [LARGE SCALE GENOMIC DNA]</scope>
    <source>
        <strain evidence="2">h7</strain>
    </source>
</reference>
<name>A0A0C3BTD4_HEBCY</name>
<evidence type="ECO:0000313" key="2">
    <source>
        <dbReference type="Proteomes" id="UP000053424"/>
    </source>
</evidence>
<dbReference type="HOGENOM" id="CLU_2542814_0_0_1"/>
<dbReference type="EMBL" id="KN831914">
    <property type="protein sequence ID" value="KIM34601.1"/>
    <property type="molecule type" value="Genomic_DNA"/>
</dbReference>
<dbReference type="Proteomes" id="UP000053424">
    <property type="component" value="Unassembled WGS sequence"/>
</dbReference>
<organism evidence="1 2">
    <name type="scientific">Hebeloma cylindrosporum</name>
    <dbReference type="NCBI Taxonomy" id="76867"/>
    <lineage>
        <taxon>Eukaryota</taxon>
        <taxon>Fungi</taxon>
        <taxon>Dikarya</taxon>
        <taxon>Basidiomycota</taxon>
        <taxon>Agaricomycotina</taxon>
        <taxon>Agaricomycetes</taxon>
        <taxon>Agaricomycetidae</taxon>
        <taxon>Agaricales</taxon>
        <taxon>Agaricineae</taxon>
        <taxon>Hymenogastraceae</taxon>
        <taxon>Hebeloma</taxon>
    </lineage>
</organism>
<proteinExistence type="predicted"/>
<evidence type="ECO:0000313" key="1">
    <source>
        <dbReference type="EMBL" id="KIM34601.1"/>
    </source>
</evidence>
<protein>
    <submittedName>
        <fullName evidence="1">Uncharacterized protein</fullName>
    </submittedName>
</protein>
<gene>
    <name evidence="1" type="ORF">M413DRAFT_33163</name>
</gene>
<dbReference type="AlphaFoldDB" id="A0A0C3BTD4"/>
<sequence length="83" mass="8829">MTGCNGNIRVIILGSSAHHHPSLGNLVELAIHRLRAPSSLAFRGSVLVLSMGLASAVDPAFLSSRVLESEHAIQSDRSAERKD</sequence>
<reference evidence="2" key="2">
    <citation type="submission" date="2015-01" db="EMBL/GenBank/DDBJ databases">
        <title>Evolutionary Origins and Diversification of the Mycorrhizal Mutualists.</title>
        <authorList>
            <consortium name="DOE Joint Genome Institute"/>
            <consortium name="Mycorrhizal Genomics Consortium"/>
            <person name="Kohler A."/>
            <person name="Kuo A."/>
            <person name="Nagy L.G."/>
            <person name="Floudas D."/>
            <person name="Copeland A."/>
            <person name="Barry K.W."/>
            <person name="Cichocki N."/>
            <person name="Veneault-Fourrey C."/>
            <person name="LaButti K."/>
            <person name="Lindquist E.A."/>
            <person name="Lipzen A."/>
            <person name="Lundell T."/>
            <person name="Morin E."/>
            <person name="Murat C."/>
            <person name="Riley R."/>
            <person name="Ohm R."/>
            <person name="Sun H."/>
            <person name="Tunlid A."/>
            <person name="Henrissat B."/>
            <person name="Grigoriev I.V."/>
            <person name="Hibbett D.S."/>
            <person name="Martin F."/>
        </authorList>
    </citation>
    <scope>NUCLEOTIDE SEQUENCE [LARGE SCALE GENOMIC DNA]</scope>
    <source>
        <strain evidence="2">h7</strain>
    </source>
</reference>
<accession>A0A0C3BTD4</accession>